<evidence type="ECO:0000313" key="5">
    <source>
        <dbReference type="Proteomes" id="UP000800096"/>
    </source>
</evidence>
<dbReference type="InterPro" id="IPR011041">
    <property type="entry name" value="Quinoprot_gluc/sorb_DH_b-prop"/>
</dbReference>
<evidence type="ECO:0000256" key="2">
    <source>
        <dbReference type="SAM" id="SignalP"/>
    </source>
</evidence>
<sequence>MALKHLLGLASVALTAKAQSSSTAAACPSSIAPAHGSPSVAPGFRVQVVANNLREPRSIQFDSAGGLLVVEQGHGISRLQLSGDGACVRQSGTTQVVVGNDDLNHGLALSQDGRTLYASSAGNVYSWPYNAQEGRVTGDSTDLIEDMGEDEGHTTRTLLMSAKVPGLLLVSRGSVGNLDLQTLNVNTGVSTIKAFNVSNVTSEAYSHPSHGLLLGWGLRNSVGVAEDPVSGAIYSVENSVDNIQRSGQTIKENNPGEELNFHGYLNGTASEVTGQNFGYPICFAAWNVSEIPDNNGLQTRSNFAIGTQNATVNDTSCRENHIAPRITFDSHMAPLDIKFNTNGTAAWVSMHGSWNREDPIGYKLSFVEFDGNGSPRAAVNSTTAAVDVVSNADLSQCPRNCFRPVGLAWDTQGRLFMSSDSTGEIYMITKTDGSGVNDVRQVANGGSGGGSGTGTGSAPVPTESTGGAWKMMKGRYWAAVAAMAGGILPLV</sequence>
<feature type="domain" description="Pyrroloquinoline quinone-dependent pyranose dehydrogenase beta-propeller" evidence="3">
    <location>
        <begin position="38"/>
        <end position="430"/>
    </location>
</feature>
<dbReference type="OrthoDB" id="507128at2759"/>
<feature type="signal peptide" evidence="2">
    <location>
        <begin position="1"/>
        <end position="18"/>
    </location>
</feature>
<organism evidence="4 5">
    <name type="scientific">Ampelomyces quisqualis</name>
    <name type="common">Powdery mildew agent</name>
    <dbReference type="NCBI Taxonomy" id="50730"/>
    <lineage>
        <taxon>Eukaryota</taxon>
        <taxon>Fungi</taxon>
        <taxon>Dikarya</taxon>
        <taxon>Ascomycota</taxon>
        <taxon>Pezizomycotina</taxon>
        <taxon>Dothideomycetes</taxon>
        <taxon>Pleosporomycetidae</taxon>
        <taxon>Pleosporales</taxon>
        <taxon>Pleosporineae</taxon>
        <taxon>Phaeosphaeriaceae</taxon>
        <taxon>Ampelomyces</taxon>
    </lineage>
</organism>
<dbReference type="InterPro" id="IPR054539">
    <property type="entry name" value="Beta-prop_PDH"/>
</dbReference>
<reference evidence="4" key="1">
    <citation type="journal article" date="2020" name="Stud. Mycol.">
        <title>101 Dothideomycetes genomes: a test case for predicting lifestyles and emergence of pathogens.</title>
        <authorList>
            <person name="Haridas S."/>
            <person name="Albert R."/>
            <person name="Binder M."/>
            <person name="Bloem J."/>
            <person name="Labutti K."/>
            <person name="Salamov A."/>
            <person name="Andreopoulos B."/>
            <person name="Baker S."/>
            <person name="Barry K."/>
            <person name="Bills G."/>
            <person name="Bluhm B."/>
            <person name="Cannon C."/>
            <person name="Castanera R."/>
            <person name="Culley D."/>
            <person name="Daum C."/>
            <person name="Ezra D."/>
            <person name="Gonzalez J."/>
            <person name="Henrissat B."/>
            <person name="Kuo A."/>
            <person name="Liang C."/>
            <person name="Lipzen A."/>
            <person name="Lutzoni F."/>
            <person name="Magnuson J."/>
            <person name="Mondo S."/>
            <person name="Nolan M."/>
            <person name="Ohm R."/>
            <person name="Pangilinan J."/>
            <person name="Park H.-J."/>
            <person name="Ramirez L."/>
            <person name="Alfaro M."/>
            <person name="Sun H."/>
            <person name="Tritt A."/>
            <person name="Yoshinaga Y."/>
            <person name="Zwiers L.-H."/>
            <person name="Turgeon B."/>
            <person name="Goodwin S."/>
            <person name="Spatafora J."/>
            <person name="Crous P."/>
            <person name="Grigoriev I."/>
        </authorList>
    </citation>
    <scope>NUCLEOTIDE SEQUENCE</scope>
    <source>
        <strain evidence="4">HMLAC05119</strain>
    </source>
</reference>
<dbReference type="AlphaFoldDB" id="A0A6A5QMF8"/>
<proteinExistence type="predicted"/>
<dbReference type="EMBL" id="ML979136">
    <property type="protein sequence ID" value="KAF1915227.1"/>
    <property type="molecule type" value="Genomic_DNA"/>
</dbReference>
<dbReference type="InterPro" id="IPR011042">
    <property type="entry name" value="6-blade_b-propeller_TolB-like"/>
</dbReference>
<evidence type="ECO:0000259" key="3">
    <source>
        <dbReference type="Pfam" id="PF22807"/>
    </source>
</evidence>
<dbReference type="Proteomes" id="UP000800096">
    <property type="component" value="Unassembled WGS sequence"/>
</dbReference>
<feature type="compositionally biased region" description="Gly residues" evidence="1">
    <location>
        <begin position="445"/>
        <end position="455"/>
    </location>
</feature>
<name>A0A6A5QMF8_AMPQU</name>
<dbReference type="Gene3D" id="2.120.10.30">
    <property type="entry name" value="TolB, C-terminal domain"/>
    <property type="match status" value="1"/>
</dbReference>
<keyword evidence="2" id="KW-0732">Signal</keyword>
<evidence type="ECO:0000256" key="1">
    <source>
        <dbReference type="SAM" id="MobiDB-lite"/>
    </source>
</evidence>
<feature type="region of interest" description="Disordered" evidence="1">
    <location>
        <begin position="441"/>
        <end position="465"/>
    </location>
</feature>
<dbReference type="Pfam" id="PF22807">
    <property type="entry name" value="TrAA12"/>
    <property type="match status" value="1"/>
</dbReference>
<feature type="chain" id="PRO_5025331084" evidence="2">
    <location>
        <begin position="19"/>
        <end position="491"/>
    </location>
</feature>
<evidence type="ECO:0000313" key="4">
    <source>
        <dbReference type="EMBL" id="KAF1915227.1"/>
    </source>
</evidence>
<gene>
    <name evidence="4" type="ORF">BDU57DRAFT_451890</name>
</gene>
<protein>
    <submittedName>
        <fullName evidence="4">Soluble quino protein glucose/sorbosone dehydrogenase</fullName>
    </submittedName>
</protein>
<dbReference type="SUPFAM" id="SSF50952">
    <property type="entry name" value="Soluble quinoprotein glucose dehydrogenase"/>
    <property type="match status" value="1"/>
</dbReference>
<keyword evidence="5" id="KW-1185">Reference proteome</keyword>
<accession>A0A6A5QMF8</accession>